<reference evidence="1" key="1">
    <citation type="journal article" date="2015" name="Nature">
        <title>Complex archaea that bridge the gap between prokaryotes and eukaryotes.</title>
        <authorList>
            <person name="Spang A."/>
            <person name="Saw J.H."/>
            <person name="Jorgensen S.L."/>
            <person name="Zaremba-Niedzwiedzka K."/>
            <person name="Martijn J."/>
            <person name="Lind A.E."/>
            <person name="van Eijk R."/>
            <person name="Schleper C."/>
            <person name="Guy L."/>
            <person name="Ettema T.J."/>
        </authorList>
    </citation>
    <scope>NUCLEOTIDE SEQUENCE</scope>
</reference>
<protein>
    <submittedName>
        <fullName evidence="1">Uncharacterized protein</fullName>
    </submittedName>
</protein>
<name>A0A0F9UQ46_9ZZZZ</name>
<dbReference type="AlphaFoldDB" id="A0A0F9UQ46"/>
<evidence type="ECO:0000313" key="1">
    <source>
        <dbReference type="EMBL" id="KKN89647.1"/>
    </source>
</evidence>
<proteinExistence type="predicted"/>
<accession>A0A0F9UQ46</accession>
<dbReference type="EMBL" id="LAZR01000116">
    <property type="protein sequence ID" value="KKN89647.1"/>
    <property type="molecule type" value="Genomic_DNA"/>
</dbReference>
<comment type="caution">
    <text evidence="1">The sequence shown here is derived from an EMBL/GenBank/DDBJ whole genome shotgun (WGS) entry which is preliminary data.</text>
</comment>
<organism evidence="1">
    <name type="scientific">marine sediment metagenome</name>
    <dbReference type="NCBI Taxonomy" id="412755"/>
    <lineage>
        <taxon>unclassified sequences</taxon>
        <taxon>metagenomes</taxon>
        <taxon>ecological metagenomes</taxon>
    </lineage>
</organism>
<sequence length="77" mass="8669">MKIQLSPGNVLKVGFVTGDEREDGSLDGEFEIHFDTPEYPKRIVVKESAGFDGSEKGKANEVLYEEWFGKPILPQHM</sequence>
<gene>
    <name evidence="1" type="ORF">LCGC14_0234930</name>
</gene>